<dbReference type="Proteomes" id="UP000427820">
    <property type="component" value="Chromosome"/>
</dbReference>
<organism evidence="1 2">
    <name type="scientific">Pseudidiomarina andamanensis</name>
    <dbReference type="NCBI Taxonomy" id="1940690"/>
    <lineage>
        <taxon>Bacteria</taxon>
        <taxon>Pseudomonadati</taxon>
        <taxon>Pseudomonadota</taxon>
        <taxon>Gammaproteobacteria</taxon>
        <taxon>Alteromonadales</taxon>
        <taxon>Idiomarinaceae</taxon>
        <taxon>Pseudidiomarina</taxon>
    </lineage>
</organism>
<protein>
    <submittedName>
        <fullName evidence="1">DNA phosphorothioation-associated protein 4</fullName>
    </submittedName>
</protein>
<dbReference type="NCBIfam" id="TIGR04062">
    <property type="entry name" value="dnd_assoc_4"/>
    <property type="match status" value="1"/>
</dbReference>
<evidence type="ECO:0000313" key="1">
    <source>
        <dbReference type="EMBL" id="QGT96061.1"/>
    </source>
</evidence>
<dbReference type="InterPro" id="IPR023983">
    <property type="entry name" value="DNA_S_mod_dnd_assoc_4"/>
</dbReference>
<gene>
    <name evidence="1" type="ORF">D3795_07770</name>
</gene>
<evidence type="ECO:0000313" key="2">
    <source>
        <dbReference type="Proteomes" id="UP000427820"/>
    </source>
</evidence>
<sequence>MPNNEKREDIRVRRPEEHSKLLTILKDENIFSSFKNILVFAASLGYKKQIRLPFDKSGERIMLRIFDENIDIPFIHCLALAETKDTNILKKEHFSNAILIFEEYANGGLSVISEYIKDGTNALQSIELLINSELNDELNNDTNLNPFSWAK</sequence>
<dbReference type="RefSeq" id="WP_156267632.1">
    <property type="nucleotide sequence ID" value="NZ_CP032551.1"/>
</dbReference>
<keyword evidence="2" id="KW-1185">Reference proteome</keyword>
<proteinExistence type="predicted"/>
<accession>A0AA92IM10</accession>
<name>A0AA92IM10_9GAMM</name>
<reference evidence="1 2" key="1">
    <citation type="submission" date="2018-09" db="EMBL/GenBank/DDBJ databases">
        <title>Whole genome sequencing of Idiomarina andamanensis W-5T (LMG 29773T= JCM 31645T).</title>
        <authorList>
            <person name="Das S.K."/>
        </authorList>
    </citation>
    <scope>NUCLEOTIDE SEQUENCE [LARGE SCALE GENOMIC DNA]</scope>
    <source>
        <strain evidence="1 2">W-5T</strain>
    </source>
</reference>
<dbReference type="EMBL" id="CP032551">
    <property type="protein sequence ID" value="QGT96061.1"/>
    <property type="molecule type" value="Genomic_DNA"/>
</dbReference>
<dbReference type="AlphaFoldDB" id="A0AA92IM10"/>
<dbReference type="KEGG" id="panm:D3795_07770"/>